<gene>
    <name evidence="1" type="ORF">LEP1GSC043_3097</name>
</gene>
<organism evidence="1 2">
    <name type="scientific">Leptospira weilii str. Ecochallenge</name>
    <dbReference type="NCBI Taxonomy" id="1049986"/>
    <lineage>
        <taxon>Bacteria</taxon>
        <taxon>Pseudomonadati</taxon>
        <taxon>Spirochaetota</taxon>
        <taxon>Spirochaetia</taxon>
        <taxon>Leptospirales</taxon>
        <taxon>Leptospiraceae</taxon>
        <taxon>Leptospira</taxon>
    </lineage>
</organism>
<dbReference type="EMBL" id="AHMI02000316">
    <property type="protein sequence ID" value="EMY12134.1"/>
    <property type="molecule type" value="Genomic_DNA"/>
</dbReference>
<comment type="caution">
    <text evidence="1">The sequence shown here is derived from an EMBL/GenBank/DDBJ whole genome shotgun (WGS) entry which is preliminary data.</text>
</comment>
<protein>
    <submittedName>
        <fullName evidence="1">Uncharacterized protein</fullName>
    </submittedName>
</protein>
<dbReference type="AlphaFoldDB" id="N1U2J6"/>
<name>N1U2J6_9LEPT</name>
<evidence type="ECO:0000313" key="2">
    <source>
        <dbReference type="Proteomes" id="UP000012249"/>
    </source>
</evidence>
<accession>N1U2J6</accession>
<dbReference type="Proteomes" id="UP000012249">
    <property type="component" value="Unassembled WGS sequence"/>
</dbReference>
<evidence type="ECO:0000313" key="1">
    <source>
        <dbReference type="EMBL" id="EMY12134.1"/>
    </source>
</evidence>
<proteinExistence type="predicted"/>
<sequence>MITGGDEVSNQERIWILSLNKSESELRAHNDRLLVEGQ</sequence>
<reference evidence="1 2" key="1">
    <citation type="submission" date="2013-02" db="EMBL/GenBank/DDBJ databases">
        <authorList>
            <person name="Harkins D.M."/>
            <person name="Durkin A.S."/>
            <person name="Brinkac L.M."/>
            <person name="Haft D.H."/>
            <person name="Selengut J.D."/>
            <person name="Sanka R."/>
            <person name="DePew J."/>
            <person name="Purushe J."/>
            <person name="Haake D.A."/>
            <person name="Matsunaga J."/>
            <person name="Vinetz J.M."/>
            <person name="Sutton G.G."/>
            <person name="Nierman W.C."/>
            <person name="Fouts D.E."/>
        </authorList>
    </citation>
    <scope>NUCLEOTIDE SEQUENCE [LARGE SCALE GENOMIC DNA]</scope>
    <source>
        <strain evidence="1 2">Ecochallenge</strain>
    </source>
</reference>